<name>A0A024FSJ5_9CAUD</name>
<evidence type="ECO:0000313" key="1">
    <source>
        <dbReference type="EMBL" id="BAO79562.1"/>
    </source>
</evidence>
<accession>A0A024FSJ5</accession>
<proteinExistence type="predicted"/>
<evidence type="ECO:0000313" key="2">
    <source>
        <dbReference type="Proteomes" id="UP000214715"/>
    </source>
</evidence>
<feature type="non-terminal residue" evidence="1">
    <location>
        <position position="1"/>
    </location>
</feature>
<keyword evidence="2" id="KW-1185">Reference proteome</keyword>
<reference evidence="1 2" key="1">
    <citation type="submission" date="2014-04" db="EMBL/GenBank/DDBJ databases">
        <title>Whole genome of SPG24 was analyzed in behalf of its correct identification and originality.</title>
        <authorList>
            <person name="Lee O.H."/>
        </authorList>
    </citation>
    <scope>NUCLEOTIDE SEQUENCE [LARGE SCALE GENOMIC DNA]</scope>
    <source>
        <strain evidence="1 2">SPG24</strain>
    </source>
</reference>
<protein>
    <submittedName>
        <fullName evidence="1">Uncharacterized protein</fullName>
    </submittedName>
</protein>
<dbReference type="EMBL" id="AB930182">
    <property type="protein sequence ID" value="BAO79562.1"/>
    <property type="molecule type" value="Genomic_DNA"/>
</dbReference>
<organism evidence="1 2">
    <name type="scientific">Bacillus phage SPG24</name>
    <dbReference type="NCBI Taxonomy" id="1497851"/>
    <lineage>
        <taxon>Viruses</taxon>
        <taxon>Duplodnaviria</taxon>
        <taxon>Heunggongvirae</taxon>
        <taxon>Uroviricota</taxon>
        <taxon>Caudoviricetes</taxon>
        <taxon>Herelleviridae</taxon>
        <taxon>Bastillevirinae</taxon>
        <taxon>Nitunavirus</taxon>
        <taxon>Nitunavirus SPG24</taxon>
    </lineage>
</organism>
<sequence>IGRINMTRKKSLNIYNTDRLFNLNLTTKQEEADFIKVTRLNEKQIEEDMDALKAASTRYNKRNNKRYLLYKQRYANDTVQDKVFDHGGHIYYYTTDRVPLPVINKLASVPQSEVVYYCKKEHTLEDVMNVQLASMATQVTVDVPIVLPDINPYDYLFSLAPLRYHVDKVKISFPALKEEELQERHKEYYVFYNGMYHLKAHYKYQCFKYIQEPLSTWKMNIWLVCDSKMDKDMVESLVVRNTKRLKKKADSQGGNSDGQS</sequence>
<dbReference type="Proteomes" id="UP000214715">
    <property type="component" value="Genome"/>
</dbReference>
<dbReference type="OrthoDB" id="8491at10239"/>